<evidence type="ECO:0000313" key="4">
    <source>
        <dbReference type="Proteomes" id="UP000177112"/>
    </source>
</evidence>
<dbReference type="AlphaFoldDB" id="A0A1F6VPB7"/>
<evidence type="ECO:0000256" key="1">
    <source>
        <dbReference type="SAM" id="MobiDB-lite"/>
    </source>
</evidence>
<name>A0A1F6VPB7_9BACT</name>
<protein>
    <recommendedName>
        <fullName evidence="5">Fibronectin type-III domain-containing protein</fullName>
    </recommendedName>
</protein>
<evidence type="ECO:0000313" key="3">
    <source>
        <dbReference type="EMBL" id="OGI71419.1"/>
    </source>
</evidence>
<feature type="signal peptide" evidence="2">
    <location>
        <begin position="1"/>
        <end position="26"/>
    </location>
</feature>
<evidence type="ECO:0008006" key="5">
    <source>
        <dbReference type="Google" id="ProtNLM"/>
    </source>
</evidence>
<gene>
    <name evidence="3" type="ORF">A3B84_02570</name>
</gene>
<sequence length="551" mass="58441">MKKYILKILIIILLLTPFSVSVSVFADQILDCEQTGTGEVCTTPDGGGGGSTSGTPSVPTPSKFNLTVSTDDVLGVTQTTATLRGHGGIAYIPGCTSFTGYSVTTGQACNSEGTAMTAYFRYSKATISPIFCNDIYGTNMISTKDIFLGTATSTFFSQPISNLTPNTTYYYCAIISNKDNIAYGGSSIVKSFHTSPLDTTITTKDATQITSTSAVLNGSYSAIKNVKTYFQYKERAAIYNSSTDTTTPPSFVEVSEQNHTIGNHSSLYGKISYSLTGLKPSTTYLFKAIADDSEVFSGNVLSFTTGSSAENSTGGSCPSGSSGTWPNCTVITTGGTGGTGGSSTGGVSETCPAGWTGTWPVCNAVLSCPTGWTGTYPNCNGPTGGTEGTGLRNCPVGWSGTYPSCTAPAIGANCPTGWTGTYPACTAQVVLGQTATPPSDTIVRYQEGIETVFTRQIIANQIFTKTYGYQEGTDLLNFAWYLADQFARAFGYVSESGKEIRVSFPDIAAYQLQLIGNKLTVYEYYNNKIVDIRNITTVFKNASGYEYYFQK</sequence>
<evidence type="ECO:0000256" key="2">
    <source>
        <dbReference type="SAM" id="SignalP"/>
    </source>
</evidence>
<proteinExistence type="predicted"/>
<feature type="region of interest" description="Disordered" evidence="1">
    <location>
        <begin position="41"/>
        <end position="61"/>
    </location>
</feature>
<feature type="chain" id="PRO_5009527305" description="Fibronectin type-III domain-containing protein" evidence="2">
    <location>
        <begin position="27"/>
        <end position="551"/>
    </location>
</feature>
<organism evidence="3 4">
    <name type="scientific">Candidatus Nomurabacteria bacterium RIFCSPHIGHO2_02_FULL_35_13</name>
    <dbReference type="NCBI Taxonomy" id="1801748"/>
    <lineage>
        <taxon>Bacteria</taxon>
        <taxon>Candidatus Nomuraibacteriota</taxon>
    </lineage>
</organism>
<keyword evidence="2" id="KW-0732">Signal</keyword>
<dbReference type="EMBL" id="MFTY01000014">
    <property type="protein sequence ID" value="OGI71419.1"/>
    <property type="molecule type" value="Genomic_DNA"/>
</dbReference>
<dbReference type="Proteomes" id="UP000177112">
    <property type="component" value="Unassembled WGS sequence"/>
</dbReference>
<accession>A0A1F6VPB7</accession>
<reference evidence="3 4" key="1">
    <citation type="journal article" date="2016" name="Nat. Commun.">
        <title>Thousands of microbial genomes shed light on interconnected biogeochemical processes in an aquifer system.</title>
        <authorList>
            <person name="Anantharaman K."/>
            <person name="Brown C.T."/>
            <person name="Hug L.A."/>
            <person name="Sharon I."/>
            <person name="Castelle C.J."/>
            <person name="Probst A.J."/>
            <person name="Thomas B.C."/>
            <person name="Singh A."/>
            <person name="Wilkins M.J."/>
            <person name="Karaoz U."/>
            <person name="Brodie E.L."/>
            <person name="Williams K.H."/>
            <person name="Hubbard S.S."/>
            <person name="Banfield J.F."/>
        </authorList>
    </citation>
    <scope>NUCLEOTIDE SEQUENCE [LARGE SCALE GENOMIC DNA]</scope>
</reference>
<dbReference type="STRING" id="1801748.A3B84_02570"/>
<comment type="caution">
    <text evidence="3">The sequence shown here is derived from an EMBL/GenBank/DDBJ whole genome shotgun (WGS) entry which is preliminary data.</text>
</comment>